<organism evidence="1 2">
    <name type="scientific">Epilithonimonas mollis</name>
    <dbReference type="NCBI Taxonomy" id="216903"/>
    <lineage>
        <taxon>Bacteria</taxon>
        <taxon>Pseudomonadati</taxon>
        <taxon>Bacteroidota</taxon>
        <taxon>Flavobacteriia</taxon>
        <taxon>Flavobacteriales</taxon>
        <taxon>Weeksellaceae</taxon>
        <taxon>Chryseobacterium group</taxon>
        <taxon>Epilithonimonas</taxon>
    </lineage>
</organism>
<dbReference type="RefSeq" id="WP_072998655.1">
    <property type="nucleotide sequence ID" value="NZ_FRAM01000002.1"/>
</dbReference>
<accession>A0A1M6SJP3</accession>
<proteinExistence type="predicted"/>
<dbReference type="AlphaFoldDB" id="A0A1M6SJP3"/>
<sequence length="154" mass="17950">MNRNQKKFEEIKNFLIGKLGDRLEYSKDGDGTEFLNIKDSNFWISNTSGEFVVGYGFNHTHFSEDYNNLDSGIFQAFDLLTNRIKTTNFIKGNTIFKTTVEIEYENSKSVNIGTSSLIFYPFWKKTQIETLFDENILDKNDIENEVNAILDWKN</sequence>
<gene>
    <name evidence="1" type="ORF">SAMN05444371_2501</name>
</gene>
<evidence type="ECO:0000313" key="1">
    <source>
        <dbReference type="EMBL" id="SHK44961.1"/>
    </source>
</evidence>
<reference evidence="2" key="1">
    <citation type="submission" date="2016-11" db="EMBL/GenBank/DDBJ databases">
        <authorList>
            <person name="Varghese N."/>
            <person name="Submissions S."/>
        </authorList>
    </citation>
    <scope>NUCLEOTIDE SEQUENCE [LARGE SCALE GENOMIC DNA]</scope>
    <source>
        <strain evidence="2">DSM 18016</strain>
    </source>
</reference>
<name>A0A1M6SJP3_9FLAO</name>
<evidence type="ECO:0000313" key="2">
    <source>
        <dbReference type="Proteomes" id="UP000184498"/>
    </source>
</evidence>
<dbReference type="Proteomes" id="UP000184498">
    <property type="component" value="Unassembled WGS sequence"/>
</dbReference>
<keyword evidence="2" id="KW-1185">Reference proteome</keyword>
<dbReference type="EMBL" id="FRAM01000002">
    <property type="protein sequence ID" value="SHK44961.1"/>
    <property type="molecule type" value="Genomic_DNA"/>
</dbReference>
<dbReference type="OrthoDB" id="979480at2"/>
<protein>
    <submittedName>
        <fullName evidence="1">Uncharacterized protein</fullName>
    </submittedName>
</protein>